<dbReference type="Gene3D" id="2.10.70.100">
    <property type="match status" value="1"/>
</dbReference>
<dbReference type="InterPro" id="IPR035965">
    <property type="entry name" value="PAS-like_dom_sf"/>
</dbReference>
<dbReference type="PROSITE" id="PS50113">
    <property type="entry name" value="PAC"/>
    <property type="match status" value="1"/>
</dbReference>
<dbReference type="InterPro" id="IPR003607">
    <property type="entry name" value="HD/PDEase_dom"/>
</dbReference>
<evidence type="ECO:0000313" key="5">
    <source>
        <dbReference type="Proteomes" id="UP000308000"/>
    </source>
</evidence>
<feature type="domain" description="PAC" evidence="1">
    <location>
        <begin position="340"/>
        <end position="392"/>
    </location>
</feature>
<dbReference type="SMART" id="SM00086">
    <property type="entry name" value="PAC"/>
    <property type="match status" value="1"/>
</dbReference>
<dbReference type="SMART" id="SM00065">
    <property type="entry name" value="GAF"/>
    <property type="match status" value="4"/>
</dbReference>
<dbReference type="EMBL" id="VBRC01000012">
    <property type="protein sequence ID" value="TLK23724.1"/>
    <property type="molecule type" value="Genomic_DNA"/>
</dbReference>
<evidence type="ECO:0000259" key="1">
    <source>
        <dbReference type="PROSITE" id="PS50113"/>
    </source>
</evidence>
<keyword evidence="6" id="KW-1185">Reference proteome</keyword>
<reference evidence="3 6" key="2">
    <citation type="submission" date="2020-08" db="EMBL/GenBank/DDBJ databases">
        <title>Genomic Encyclopedia of Type Strains, Phase IV (KMG-IV): sequencing the most valuable type-strain genomes for metagenomic binning, comparative biology and taxonomic classification.</title>
        <authorList>
            <person name="Goeker M."/>
        </authorList>
    </citation>
    <scope>NUCLEOTIDE SEQUENCE [LARGE SCALE GENOMIC DNA]</scope>
    <source>
        <strain evidence="3 6">DSM 105434</strain>
    </source>
</reference>
<dbReference type="SUPFAM" id="SSF55781">
    <property type="entry name" value="GAF domain-like"/>
    <property type="match status" value="4"/>
</dbReference>
<evidence type="ECO:0000313" key="3">
    <source>
        <dbReference type="EMBL" id="MBB5296257.1"/>
    </source>
</evidence>
<dbReference type="InterPro" id="IPR001610">
    <property type="entry name" value="PAC"/>
</dbReference>
<dbReference type="SMART" id="SM00471">
    <property type="entry name" value="HDc"/>
    <property type="match status" value="1"/>
</dbReference>
<evidence type="ECO:0000259" key="2">
    <source>
        <dbReference type="PROSITE" id="PS51832"/>
    </source>
</evidence>
<dbReference type="Pfam" id="PF01590">
    <property type="entry name" value="GAF"/>
    <property type="match status" value="1"/>
</dbReference>
<dbReference type="InterPro" id="IPR000700">
    <property type="entry name" value="PAS-assoc_C"/>
</dbReference>
<dbReference type="Proteomes" id="UP000308000">
    <property type="component" value="Unassembled WGS sequence"/>
</dbReference>
<accession>A0AAJ5JZ62</accession>
<evidence type="ECO:0000313" key="6">
    <source>
        <dbReference type="Proteomes" id="UP000536909"/>
    </source>
</evidence>
<dbReference type="Pfam" id="PF08447">
    <property type="entry name" value="PAS_3"/>
    <property type="match status" value="1"/>
</dbReference>
<dbReference type="CDD" id="cd00077">
    <property type="entry name" value="HDc"/>
    <property type="match status" value="1"/>
</dbReference>
<evidence type="ECO:0000313" key="4">
    <source>
        <dbReference type="EMBL" id="TLK23724.1"/>
    </source>
</evidence>
<dbReference type="Proteomes" id="UP000536909">
    <property type="component" value="Unassembled WGS sequence"/>
</dbReference>
<dbReference type="EMBL" id="JACHFV010000010">
    <property type="protein sequence ID" value="MBB5296257.1"/>
    <property type="molecule type" value="Genomic_DNA"/>
</dbReference>
<dbReference type="SUPFAM" id="SSF55785">
    <property type="entry name" value="PYP-like sensor domain (PAS domain)"/>
    <property type="match status" value="1"/>
</dbReference>
<protein>
    <submittedName>
        <fullName evidence="4">GAF domain-containing protein</fullName>
    </submittedName>
    <submittedName>
        <fullName evidence="3">HD-GYP domain-containing protein (C-di-GMP phosphodiesterase class II)/PAS domain-containing protein</fullName>
    </submittedName>
</protein>
<gene>
    <name evidence="4" type="ORF">FCS05_16025</name>
    <name evidence="3" type="ORF">HNQ10_003099</name>
</gene>
<feature type="domain" description="HD-GYP" evidence="2">
    <location>
        <begin position="1071"/>
        <end position="1266"/>
    </location>
</feature>
<dbReference type="Pfam" id="PF13487">
    <property type="entry name" value="HD_5"/>
    <property type="match status" value="1"/>
</dbReference>
<dbReference type="Gene3D" id="3.30.450.20">
    <property type="entry name" value="PAS domain"/>
    <property type="match status" value="1"/>
</dbReference>
<dbReference type="InterPro" id="IPR037522">
    <property type="entry name" value="HD_GYP_dom"/>
</dbReference>
<dbReference type="SUPFAM" id="SSF109604">
    <property type="entry name" value="HD-domain/PDEase-like"/>
    <property type="match status" value="1"/>
</dbReference>
<dbReference type="PROSITE" id="PS51832">
    <property type="entry name" value="HD_GYP"/>
    <property type="match status" value="1"/>
</dbReference>
<dbReference type="Gene3D" id="1.10.3210.10">
    <property type="entry name" value="Hypothetical protein af1432"/>
    <property type="match status" value="1"/>
</dbReference>
<dbReference type="RefSeq" id="WP_129120061.1">
    <property type="nucleotide sequence ID" value="NZ_BSUI01000004.1"/>
</dbReference>
<dbReference type="InterPro" id="IPR029016">
    <property type="entry name" value="GAF-like_dom_sf"/>
</dbReference>
<comment type="caution">
    <text evidence="4">The sequence shown here is derived from an EMBL/GenBank/DDBJ whole genome shotgun (WGS) entry which is preliminary data.</text>
</comment>
<dbReference type="InterPro" id="IPR052020">
    <property type="entry name" value="Cyclic_di-GMP/3'3'-cGAMP_PDE"/>
</dbReference>
<dbReference type="PANTHER" id="PTHR45228:SF1">
    <property type="entry name" value="CYCLIC DI-GMP PHOSPHODIESTERASE TM_0186"/>
    <property type="match status" value="1"/>
</dbReference>
<dbReference type="PANTHER" id="PTHR45228">
    <property type="entry name" value="CYCLIC DI-GMP PHOSPHODIESTERASE TM_0186-RELATED"/>
    <property type="match status" value="1"/>
</dbReference>
<dbReference type="Pfam" id="PF13185">
    <property type="entry name" value="GAF_2"/>
    <property type="match status" value="2"/>
</dbReference>
<sequence length="1267" mass="137419">MLPTAFPTPDVHVALLDLASGTMYPLSGDWLWVGWTPGQPVPLESWLHLAQPEDRRSLKRELARAVRVGDAQVRRMSFRLGPCASRSLSGTVQVEAEWQVVRRTPAGQPSHLGVALRLLPEGDAPLPAPAPLTVRPPGAGLPGLATETATFTWTQAASSLPALQVSPVLAKWLGTAPTTLPGLLAHLDAQSACAVESYLQDPDPAAPLERLAELRGAGHPSTGEPEMVVRPVLLSVQPPTHLAGARVAFGVLRDVGETLRLHQALADRERLLSEAQALARLGSWRFDLRRGTLVWSEGIFHLLGLSVGLPDTATWLAHTHPEDWGAVQAALVGDWGGARLSLRHRLLRADGEERVIEVRGRAEFGPDGQPALLYGTAQDVTGQVRAEAQEREARRLQAALLDAAAAVTATLDRHEVLARLVDSVGRIVPFDAASVMLLGPDGDTLHVLLRQYGPDAPAQARAMPQMSALSEFPGLAPTVLRGVPCVVEDVSTSPAWVDHPQRRWVRSMLLHPILLEGKLLGLLVLTSALPGTFTAERAETVRLFMGYVRAALHNSRLYEAARREARRASVLADLAAQLNRPLGPEQVAEVVAQGTRVALGRGCVSIIRHDPQRGEWYRAARVGFEEHPGAALPDVRNRPPLLPPQVRSGELGIGTRAVLLSETHPEDVPVLARLGYRQALCISMGRDGNFLAGLYVGLLDPLPFTPEDQELLMGIAEQAALAFLNADLRAENAARVRDLTVLNLTAQRFAQLLDEAALADALVDAATEHFDAACAWVAALTPEGRLLPLSTRPQPLPDLGPEWPGPHPTLAALSLDGPAVLHPDSHREWWADAQAQDIRSAAVIPVPLPNREVHDRPNLLLLLSRVPGVYTPQRLHVLSTLVHHFGTALHNARLFQDTRQRLARLEALHDLDTVISTAPDLGQVMDRVAAIAAAQPGVSAVTVGLCGPQPSELEYVATRGLDGPLSAAPDGGGEGPAAQVVREGHPLRIADVQTSTLTGPGTWPRRMGAAGYQALPLSAKGEVLGVLEYAWQGEEPDPQTHVFLRVLADQAAIASESARLYRDLQRQSAFLARAYDETLEGWSRALDLRDKETEGHTRRVTDLTVQLAQAFGLPPEDMLHLRRGALLHDIGKMGIPDAILHKPGPLDAQEWAVMKRHPQLALELLSPIQFLRPALDIPHGHHEKWDGSGYPRGLRGEAIPLPARLFAVVDVWDALTNDRPYRPAWTPARALAHIRAESGTHFDPRVVEAFTALILERWPELAEEEEE</sequence>
<dbReference type="AlphaFoldDB" id="A0AAJ5JZ62"/>
<dbReference type="InterPro" id="IPR003018">
    <property type="entry name" value="GAF"/>
</dbReference>
<name>A0AAJ5JZ62_9DEIO</name>
<reference evidence="4 5" key="1">
    <citation type="submission" date="2019-04" db="EMBL/GenBank/DDBJ databases">
        <title>Deinococcus metalilatus MA1002 mutant No.5.</title>
        <authorList>
            <person name="Park W."/>
            <person name="Park C."/>
        </authorList>
    </citation>
    <scope>NUCLEOTIDE SEQUENCE [LARGE SCALE GENOMIC DNA]</scope>
    <source>
        <strain evidence="4 5">MA1002-m5</strain>
    </source>
</reference>
<organism evidence="4 5">
    <name type="scientific">Deinococcus metallilatus</name>
    <dbReference type="NCBI Taxonomy" id="1211322"/>
    <lineage>
        <taxon>Bacteria</taxon>
        <taxon>Thermotogati</taxon>
        <taxon>Deinococcota</taxon>
        <taxon>Deinococci</taxon>
        <taxon>Deinococcales</taxon>
        <taxon>Deinococcaceae</taxon>
        <taxon>Deinococcus</taxon>
    </lineage>
</organism>
<proteinExistence type="predicted"/>
<dbReference type="InterPro" id="IPR013655">
    <property type="entry name" value="PAS_fold_3"/>
</dbReference>
<dbReference type="Gene3D" id="3.30.450.40">
    <property type="match status" value="4"/>
</dbReference>